<dbReference type="RefSeq" id="WP_100785245.1">
    <property type="nucleotide sequence ID" value="NZ_NPDU01000008.1"/>
</dbReference>
<dbReference type="AlphaFoldDB" id="A0A2M9YR40"/>
<sequence length="263" mass="28846">MNNQTKLFVFITILPFVFTGCLSIQIFKGNQVKMKAVKSITVIPTVKDPKLKREITTSSESTHSYHSGGVSAVGIGRDFAYALSITGPSASSEYKSSRTEKGDFIDPEIVAKNAVTLEIADTLGSTFLDHGYKLVERNQLLSVLNQKKPKLTGSTLEENSIELGKLAGIDAILMIEVTKLSQKNILSRDMSTGERISKMQYELKFQVKLVSTADGSVIMTGMSPPTGSSDFSDSLEEYAQRMSHALANELDHTLKDWKQGKVN</sequence>
<evidence type="ECO:0000313" key="3">
    <source>
        <dbReference type="Proteomes" id="UP000232149"/>
    </source>
</evidence>
<name>A0A2M9YR40_9LEPT</name>
<dbReference type="OrthoDB" id="337213at2"/>
<dbReference type="Proteomes" id="UP000232149">
    <property type="component" value="Unassembled WGS sequence"/>
</dbReference>
<dbReference type="Gene3D" id="3.40.50.10610">
    <property type="entry name" value="ABC-type transport auxiliary lipoprotein component"/>
    <property type="match status" value="1"/>
</dbReference>
<dbReference type="Proteomes" id="UP000232188">
    <property type="component" value="Unassembled WGS sequence"/>
</dbReference>
<proteinExistence type="predicted"/>
<gene>
    <name evidence="2" type="ORF">CH376_04750</name>
    <name evidence="1" type="ORF">CH380_07375</name>
</gene>
<dbReference type="EMBL" id="NPDV01000005">
    <property type="protein sequence ID" value="PJZ53970.1"/>
    <property type="molecule type" value="Genomic_DNA"/>
</dbReference>
<dbReference type="PROSITE" id="PS51257">
    <property type="entry name" value="PROKAR_LIPOPROTEIN"/>
    <property type="match status" value="1"/>
</dbReference>
<protein>
    <recommendedName>
        <fullName evidence="5">Lipoprotein</fullName>
    </recommendedName>
</protein>
<organism evidence="1 4">
    <name type="scientific">Leptospira adleri</name>
    <dbReference type="NCBI Taxonomy" id="2023186"/>
    <lineage>
        <taxon>Bacteria</taxon>
        <taxon>Pseudomonadati</taxon>
        <taxon>Spirochaetota</taxon>
        <taxon>Spirochaetia</taxon>
        <taxon>Leptospirales</taxon>
        <taxon>Leptospiraceae</taxon>
        <taxon>Leptospira</taxon>
    </lineage>
</organism>
<comment type="caution">
    <text evidence="1">The sequence shown here is derived from an EMBL/GenBank/DDBJ whole genome shotgun (WGS) entry which is preliminary data.</text>
</comment>
<accession>A0A2M9YR40</accession>
<dbReference type="EMBL" id="NPDU01000008">
    <property type="protein sequence ID" value="PJZ63175.1"/>
    <property type="molecule type" value="Genomic_DNA"/>
</dbReference>
<evidence type="ECO:0000313" key="4">
    <source>
        <dbReference type="Proteomes" id="UP000232188"/>
    </source>
</evidence>
<keyword evidence="3" id="KW-1185">Reference proteome</keyword>
<reference evidence="3 4" key="1">
    <citation type="submission" date="2017-07" db="EMBL/GenBank/DDBJ databases">
        <title>Leptospira spp. isolated from tropical soils.</title>
        <authorList>
            <person name="Thibeaux R."/>
            <person name="Iraola G."/>
            <person name="Ferres I."/>
            <person name="Bierque E."/>
            <person name="Girault D."/>
            <person name="Soupe-Gilbert M.-E."/>
            <person name="Picardeau M."/>
            <person name="Goarant C."/>
        </authorList>
    </citation>
    <scope>NUCLEOTIDE SEQUENCE [LARGE SCALE GENOMIC DNA]</scope>
    <source>
        <strain evidence="1 4">FH2-B-C1</strain>
        <strain evidence="2 3">FH2-B-D1</strain>
    </source>
</reference>
<evidence type="ECO:0008006" key="5">
    <source>
        <dbReference type="Google" id="ProtNLM"/>
    </source>
</evidence>
<evidence type="ECO:0000313" key="2">
    <source>
        <dbReference type="EMBL" id="PJZ63175.1"/>
    </source>
</evidence>
<evidence type="ECO:0000313" key="1">
    <source>
        <dbReference type="EMBL" id="PJZ53970.1"/>
    </source>
</evidence>